<comment type="caution">
    <text evidence="1">The sequence shown here is derived from an EMBL/GenBank/DDBJ whole genome shotgun (WGS) entry which is preliminary data.</text>
</comment>
<gene>
    <name evidence="1" type="ORF">ABT39_MTgene1413</name>
</gene>
<reference evidence="1" key="1">
    <citation type="journal article" date="2015" name="Genome Biol. Evol.">
        <title>Organellar Genomes of White Spruce (Picea glauca): Assembly and Annotation.</title>
        <authorList>
            <person name="Jackman S.D."/>
            <person name="Warren R.L."/>
            <person name="Gibb E.A."/>
            <person name="Vandervalk B.P."/>
            <person name="Mohamadi H."/>
            <person name="Chu J."/>
            <person name="Raymond A."/>
            <person name="Pleasance S."/>
            <person name="Coope R."/>
            <person name="Wildung M.R."/>
            <person name="Ritland C.E."/>
            <person name="Bousquet J."/>
            <person name="Jones S.J."/>
            <person name="Bohlmann J."/>
            <person name="Birol I."/>
        </authorList>
    </citation>
    <scope>NUCLEOTIDE SEQUENCE [LARGE SCALE GENOMIC DNA]</scope>
    <source>
        <tissue evidence="1">Flushing bud</tissue>
    </source>
</reference>
<organism evidence="1">
    <name type="scientific">Picea glauca</name>
    <name type="common">White spruce</name>
    <name type="synonym">Pinus glauca</name>
    <dbReference type="NCBI Taxonomy" id="3330"/>
    <lineage>
        <taxon>Eukaryota</taxon>
        <taxon>Viridiplantae</taxon>
        <taxon>Streptophyta</taxon>
        <taxon>Embryophyta</taxon>
        <taxon>Tracheophyta</taxon>
        <taxon>Spermatophyta</taxon>
        <taxon>Pinopsida</taxon>
        <taxon>Pinidae</taxon>
        <taxon>Conifers I</taxon>
        <taxon>Pinales</taxon>
        <taxon>Pinaceae</taxon>
        <taxon>Picea</taxon>
    </lineage>
</organism>
<dbReference type="AlphaFoldDB" id="A0A117NGF7"/>
<evidence type="ECO:0000313" key="1">
    <source>
        <dbReference type="EMBL" id="KUM46733.1"/>
    </source>
</evidence>
<accession>A0A117NGF7</accession>
<dbReference type="EMBL" id="LKAM01000010">
    <property type="protein sequence ID" value="KUM46733.1"/>
    <property type="molecule type" value="Genomic_DNA"/>
</dbReference>
<geneLocation type="mitochondrion" evidence="1"/>
<proteinExistence type="predicted"/>
<sequence length="85" mass="9844">MYVGRMHLPSLALWASYNPTHLVNNSTFFESRSVALLRFVLGMHRFGTNHSRHPFFLPFFKLVGDQRLDAEEIATFTMCRVIEGL</sequence>
<protein>
    <submittedName>
        <fullName evidence="1">Uncharacterized protein</fullName>
    </submittedName>
</protein>
<name>A0A117NGF7_PICGL</name>
<keyword evidence="1" id="KW-0496">Mitochondrion</keyword>